<organism evidence="2 3">
    <name type="scientific">Mangrovibacterium diazotrophicum</name>
    <dbReference type="NCBI Taxonomy" id="1261403"/>
    <lineage>
        <taxon>Bacteria</taxon>
        <taxon>Pseudomonadati</taxon>
        <taxon>Bacteroidota</taxon>
        <taxon>Bacteroidia</taxon>
        <taxon>Marinilabiliales</taxon>
        <taxon>Prolixibacteraceae</taxon>
        <taxon>Mangrovibacterium</taxon>
    </lineage>
</organism>
<sequence>MKTGFILSFVVCCLLAGSAHAQEESGNIEMEDLLPTLRNLSTIQSFFEMHNVTYYPEILNEPMKAKDYEGDHKIAANMGVYMTDLAYTVGTKGYAVGNPSYGALMELAAKEGLADDFPDLIIARYADRDATVDSLMLMFNDILEHGDKYMSEKDKKEFHDFIIMGNYIEKLYVVAALVEKNSEGGSDLEAAKNLNRELLLFMAKQGDELDELSKLMIGYSSNVVDHKDLQKLVADYEKLKANKDQMIELSAEEIYKHPLVKDIVENIGKVRARVVE</sequence>
<dbReference type="Proteomes" id="UP000283387">
    <property type="component" value="Unassembled WGS sequence"/>
</dbReference>
<name>A0A419WAH8_9BACT</name>
<dbReference type="AlphaFoldDB" id="A0A419WAH8"/>
<comment type="caution">
    <text evidence="2">The sequence shown here is derived from an EMBL/GenBank/DDBJ whole genome shotgun (WGS) entry which is preliminary data.</text>
</comment>
<dbReference type="OrthoDB" id="1116284at2"/>
<reference evidence="2 3" key="1">
    <citation type="submission" date="2018-09" db="EMBL/GenBank/DDBJ databases">
        <title>Genomic Encyclopedia of Archaeal and Bacterial Type Strains, Phase II (KMG-II): from individual species to whole genera.</title>
        <authorList>
            <person name="Goeker M."/>
        </authorList>
    </citation>
    <scope>NUCLEOTIDE SEQUENCE [LARGE SCALE GENOMIC DNA]</scope>
    <source>
        <strain evidence="2 3">DSM 27148</strain>
    </source>
</reference>
<protein>
    <submittedName>
        <fullName evidence="2">Uncharacterized protein</fullName>
    </submittedName>
</protein>
<dbReference type="RefSeq" id="WP_120273656.1">
    <property type="nucleotide sequence ID" value="NZ_RAPN01000001.1"/>
</dbReference>
<dbReference type="EMBL" id="RAPN01000001">
    <property type="protein sequence ID" value="RKD92449.1"/>
    <property type="molecule type" value="Genomic_DNA"/>
</dbReference>
<evidence type="ECO:0000313" key="2">
    <source>
        <dbReference type="EMBL" id="RKD92449.1"/>
    </source>
</evidence>
<gene>
    <name evidence="2" type="ORF">BC643_2821</name>
</gene>
<feature type="signal peptide" evidence="1">
    <location>
        <begin position="1"/>
        <end position="21"/>
    </location>
</feature>
<feature type="chain" id="PRO_5018975561" evidence="1">
    <location>
        <begin position="22"/>
        <end position="276"/>
    </location>
</feature>
<proteinExistence type="predicted"/>
<keyword evidence="1" id="KW-0732">Signal</keyword>
<accession>A0A419WAH8</accession>
<keyword evidence="3" id="KW-1185">Reference proteome</keyword>
<evidence type="ECO:0000313" key="3">
    <source>
        <dbReference type="Proteomes" id="UP000283387"/>
    </source>
</evidence>
<evidence type="ECO:0000256" key="1">
    <source>
        <dbReference type="SAM" id="SignalP"/>
    </source>
</evidence>